<comment type="caution">
    <text evidence="3">The sequence shown here is derived from an EMBL/GenBank/DDBJ whole genome shotgun (WGS) entry which is preliminary data.</text>
</comment>
<dbReference type="HOGENOM" id="CLU_566191_0_0_1"/>
<feature type="compositionally biased region" description="Basic residues" evidence="1">
    <location>
        <begin position="547"/>
        <end position="559"/>
    </location>
</feature>
<evidence type="ECO:0000313" key="3">
    <source>
        <dbReference type="EMBL" id="EER23183.1"/>
    </source>
</evidence>
<protein>
    <submittedName>
        <fullName evidence="3">Uncharacterized protein</fullName>
    </submittedName>
</protein>
<dbReference type="OrthoDB" id="4185385at2759"/>
<feature type="compositionally biased region" description="Low complexity" evidence="1">
    <location>
        <begin position="496"/>
        <end position="512"/>
    </location>
</feature>
<reference evidence="3 4" key="1">
    <citation type="journal article" date="2009" name="Genome Res.">
        <title>Comparative genomic analyses of the human fungal pathogens Coccidioides and their relatives.</title>
        <authorList>
            <person name="Sharpton T.J."/>
            <person name="Stajich J.E."/>
            <person name="Rounsley S.D."/>
            <person name="Gardner M.J."/>
            <person name="Wortman J.R."/>
            <person name="Jordar V.S."/>
            <person name="Maiti R."/>
            <person name="Kodira C.D."/>
            <person name="Neafsey D.E."/>
            <person name="Zeng Q."/>
            <person name="Hung C.-Y."/>
            <person name="McMahan C."/>
            <person name="Muszewska A."/>
            <person name="Grynberg M."/>
            <person name="Mandel M.A."/>
            <person name="Kellner E.M."/>
            <person name="Barker B.M."/>
            <person name="Galgiani J.N."/>
            <person name="Orbach M.J."/>
            <person name="Kirkland T.N."/>
            <person name="Cole G.T."/>
            <person name="Henn M.R."/>
            <person name="Birren B.W."/>
            <person name="Taylor J.W."/>
        </authorList>
    </citation>
    <scope>NUCLEOTIDE SEQUENCE [LARGE SCALE GENOMIC DNA]</scope>
    <source>
        <strain evidence="4">C735</strain>
    </source>
</reference>
<feature type="compositionally biased region" description="Basic and acidic residues" evidence="1">
    <location>
        <begin position="516"/>
        <end position="526"/>
    </location>
</feature>
<gene>
    <name evidence="3" type="ORF">CPC735_045530</name>
</gene>
<feature type="compositionally biased region" description="Low complexity" evidence="1">
    <location>
        <begin position="419"/>
        <end position="435"/>
    </location>
</feature>
<keyword evidence="2" id="KW-0472">Membrane</keyword>
<evidence type="ECO:0000256" key="1">
    <source>
        <dbReference type="SAM" id="MobiDB-lite"/>
    </source>
</evidence>
<evidence type="ECO:0000313" key="4">
    <source>
        <dbReference type="Proteomes" id="UP000009084"/>
    </source>
</evidence>
<sequence>MASISILYPLHLKALRDIRDLPALALHGTLRFQHTLPSLACAGLVALIARTQHRAFPLPANRLAKLRISLFTGLMVSLHYRSVPPTVLHFSFDTTMLLFTIIFSVLTIWGTIAPIPHTDVHPQESFGRRFLSTFKPAFMVRGTLEGIELVVWLFDPDPCSVFPWRRRALRLAREAELARLEALHSLHYLHDFDLDSAAMQVAPVPNPTRTLPVPSRVVRVESESPAITSRTDFGFKWGQVICIVVALVSSLVSGLSFVLFQAEELTSNLGSRSKVDRRRVSVAVRASSGDLTVGFTTGLDSVADFIGLSALPSMSTESLVEDSPVESSTNADGNRYTDWELVPYTDKPLRGVVPVIIVPKSTPEGTEGQPLVEQREKPALSGGLTFNPFVLQELDRHFWATLRAQQQLYPPAQPQGVMASSAESTLSTTTDSAPVPEEPVGPPAVVSSKELSHAVPPVEEQRQEPSEAPVEVPATTVEEPNSPPESAVAVTVTVPGSGNDNDNGSNSNGNGNEAMLPKEERQKDGPQTESLGEAGEAGPAKTSSRNRPSKKTRRRRARARLLDAQDEAIRKAEEQIRVSSTSAGQS</sequence>
<feature type="transmembrane region" description="Helical" evidence="2">
    <location>
        <begin position="240"/>
        <end position="260"/>
    </location>
</feature>
<feature type="transmembrane region" description="Helical" evidence="2">
    <location>
        <begin position="95"/>
        <end position="115"/>
    </location>
</feature>
<dbReference type="KEGG" id="cpw:9690798"/>
<keyword evidence="2" id="KW-1133">Transmembrane helix</keyword>
<name>C5PEW5_COCP7</name>
<evidence type="ECO:0000256" key="2">
    <source>
        <dbReference type="SAM" id="Phobius"/>
    </source>
</evidence>
<dbReference type="VEuPathDB" id="FungiDB:CPC735_045530"/>
<dbReference type="AlphaFoldDB" id="C5PEW5"/>
<dbReference type="Proteomes" id="UP000009084">
    <property type="component" value="Unassembled WGS sequence"/>
</dbReference>
<dbReference type="EMBL" id="ACFW01000049">
    <property type="protein sequence ID" value="EER23183.1"/>
    <property type="molecule type" value="Genomic_DNA"/>
</dbReference>
<organism evidence="3 4">
    <name type="scientific">Coccidioides posadasii (strain C735)</name>
    <name type="common">Valley fever fungus</name>
    <dbReference type="NCBI Taxonomy" id="222929"/>
    <lineage>
        <taxon>Eukaryota</taxon>
        <taxon>Fungi</taxon>
        <taxon>Dikarya</taxon>
        <taxon>Ascomycota</taxon>
        <taxon>Pezizomycotina</taxon>
        <taxon>Eurotiomycetes</taxon>
        <taxon>Eurotiomycetidae</taxon>
        <taxon>Onygenales</taxon>
        <taxon>Onygenaceae</taxon>
        <taxon>Coccidioides</taxon>
    </lineage>
</organism>
<accession>C5PEW5</accession>
<feature type="region of interest" description="Disordered" evidence="1">
    <location>
        <begin position="413"/>
        <end position="567"/>
    </location>
</feature>
<proteinExistence type="predicted"/>
<keyword evidence="2" id="KW-0812">Transmembrane</keyword>